<evidence type="ECO:0000313" key="1">
    <source>
        <dbReference type="Proteomes" id="UP000887566"/>
    </source>
</evidence>
<reference evidence="2" key="1">
    <citation type="submission" date="2022-11" db="UniProtKB">
        <authorList>
            <consortium name="WormBaseParasite"/>
        </authorList>
    </citation>
    <scope>IDENTIFICATION</scope>
</reference>
<organism evidence="1 2">
    <name type="scientific">Plectus sambesii</name>
    <dbReference type="NCBI Taxonomy" id="2011161"/>
    <lineage>
        <taxon>Eukaryota</taxon>
        <taxon>Metazoa</taxon>
        <taxon>Ecdysozoa</taxon>
        <taxon>Nematoda</taxon>
        <taxon>Chromadorea</taxon>
        <taxon>Plectida</taxon>
        <taxon>Plectina</taxon>
        <taxon>Plectoidea</taxon>
        <taxon>Plectidae</taxon>
        <taxon>Plectus</taxon>
    </lineage>
</organism>
<proteinExistence type="predicted"/>
<dbReference type="Proteomes" id="UP000887566">
    <property type="component" value="Unplaced"/>
</dbReference>
<accession>A0A914X735</accession>
<sequence>MTSLRCVANCVRRIIRPTSLTFGTNPTTSAAIRLLHEHEQRGDQSQNKNAVEVQKRFIRDVCAQAESGSVNSALSTFRDTTVTWENVPDWAVLKFASSVARLDVEGAKELLKDHQKKTSNIYMRQRTFHKDQVPTILENLLKNEENGFMKAKELYATLVELKLYKRKNECAELFIQYHLMRNDLDAAIRELTESSEQYKSCLGLLPVLVEIARSNDQERLENVCSCAEKFSTPFQVTSAWLYALLENGKTEEAELFLQ</sequence>
<protein>
    <submittedName>
        <fullName evidence="2">Uncharacterized protein</fullName>
    </submittedName>
</protein>
<keyword evidence="1" id="KW-1185">Reference proteome</keyword>
<dbReference type="WBParaSite" id="PSAMB.scaffold6295size9790.g28274.t1">
    <property type="protein sequence ID" value="PSAMB.scaffold6295size9790.g28274.t1"/>
    <property type="gene ID" value="PSAMB.scaffold6295size9790.g28274"/>
</dbReference>
<name>A0A914X735_9BILA</name>
<evidence type="ECO:0000313" key="2">
    <source>
        <dbReference type="WBParaSite" id="PSAMB.scaffold6295size9790.g28274.t1"/>
    </source>
</evidence>
<dbReference type="AlphaFoldDB" id="A0A914X735"/>